<reference evidence="9 10" key="1">
    <citation type="submission" date="2019-02" db="EMBL/GenBank/DDBJ databases">
        <title>Deep-cultivation of Planctomycetes and their phenomic and genomic characterization uncovers novel biology.</title>
        <authorList>
            <person name="Wiegand S."/>
            <person name="Jogler M."/>
            <person name="Boedeker C."/>
            <person name="Pinto D."/>
            <person name="Vollmers J."/>
            <person name="Rivas-Marin E."/>
            <person name="Kohn T."/>
            <person name="Peeters S.H."/>
            <person name="Heuer A."/>
            <person name="Rast P."/>
            <person name="Oberbeckmann S."/>
            <person name="Bunk B."/>
            <person name="Jeske O."/>
            <person name="Meyerdierks A."/>
            <person name="Storesund J.E."/>
            <person name="Kallscheuer N."/>
            <person name="Luecker S."/>
            <person name="Lage O.M."/>
            <person name="Pohl T."/>
            <person name="Merkel B.J."/>
            <person name="Hornburger P."/>
            <person name="Mueller R.-W."/>
            <person name="Bruemmer F."/>
            <person name="Labrenz M."/>
            <person name="Spormann A.M."/>
            <person name="Op Den Camp H."/>
            <person name="Overmann J."/>
            <person name="Amann R."/>
            <person name="Jetten M.S.M."/>
            <person name="Mascher T."/>
            <person name="Medema M.H."/>
            <person name="Devos D.P."/>
            <person name="Kaster A.-K."/>
            <person name="Ovreas L."/>
            <person name="Rohde M."/>
            <person name="Galperin M.Y."/>
            <person name="Jogler C."/>
        </authorList>
    </citation>
    <scope>NUCLEOTIDE SEQUENCE [LARGE SCALE GENOMIC DNA]</scope>
    <source>
        <strain evidence="9 10">Q31b</strain>
    </source>
</reference>
<feature type="transmembrane region" description="Helical" evidence="7">
    <location>
        <begin position="31"/>
        <end position="58"/>
    </location>
</feature>
<dbReference type="AlphaFoldDB" id="A0A5C6EB80"/>
<dbReference type="EMBL" id="SJPY01000001">
    <property type="protein sequence ID" value="TWU45001.1"/>
    <property type="molecule type" value="Genomic_DNA"/>
</dbReference>
<name>A0A5C6EB80_9BACT</name>
<evidence type="ECO:0000256" key="5">
    <source>
        <dbReference type="ARBA" id="ARBA00023136"/>
    </source>
</evidence>
<evidence type="ECO:0000259" key="8">
    <source>
        <dbReference type="Pfam" id="PF00482"/>
    </source>
</evidence>
<evidence type="ECO:0000313" key="9">
    <source>
        <dbReference type="EMBL" id="TWU45001.1"/>
    </source>
</evidence>
<dbReference type="PANTHER" id="PTHR35007">
    <property type="entry name" value="INTEGRAL MEMBRANE PROTEIN-RELATED"/>
    <property type="match status" value="1"/>
</dbReference>
<proteinExistence type="predicted"/>
<feature type="transmembrane region" description="Helical" evidence="7">
    <location>
        <begin position="329"/>
        <end position="348"/>
    </location>
</feature>
<feature type="region of interest" description="Disordered" evidence="6">
    <location>
        <begin position="1"/>
        <end position="21"/>
    </location>
</feature>
<evidence type="ECO:0000256" key="4">
    <source>
        <dbReference type="ARBA" id="ARBA00022989"/>
    </source>
</evidence>
<sequence>MEHRGREAPVTSFRHPRRLPSSVYPDRPKSAIVMSSTIIVVAVGVFVASIVAFAINVLMPNGETTMTEDRLAAMASARRGGAPDDADVKSLMRGGGEGDLQNPISKFLENLPGLADYLEQADVKMPAVQFSAICLGAFAAGVVLTILSPVPNVLSPIVGLMFGVVPVLWLIMKRKRRLAKFGSQMPEALELLGRSLRAGHSLNAGFDLVSKEMEDPLAMEFRRAFEEQNFGIPLDEAIEGMAARVPNMDLRFFATAVVLQRQTGGDLAEILDKIGYIIRERLQIHGQIQALTGEGRMSGAVLLALPPVLFLVMLKLNYEYVTMLFTDPIGRYLLAGAMVTQIIGAIVIKKIITIKV</sequence>
<feature type="transmembrane region" description="Helical" evidence="7">
    <location>
        <begin position="127"/>
        <end position="147"/>
    </location>
</feature>
<evidence type="ECO:0000313" key="10">
    <source>
        <dbReference type="Proteomes" id="UP000315471"/>
    </source>
</evidence>
<organism evidence="9 10">
    <name type="scientific">Novipirellula aureliae</name>
    <dbReference type="NCBI Taxonomy" id="2527966"/>
    <lineage>
        <taxon>Bacteria</taxon>
        <taxon>Pseudomonadati</taxon>
        <taxon>Planctomycetota</taxon>
        <taxon>Planctomycetia</taxon>
        <taxon>Pirellulales</taxon>
        <taxon>Pirellulaceae</taxon>
        <taxon>Novipirellula</taxon>
    </lineage>
</organism>
<dbReference type="Pfam" id="PF00482">
    <property type="entry name" value="T2SSF"/>
    <property type="match status" value="1"/>
</dbReference>
<accession>A0A5C6EB80</accession>
<feature type="domain" description="Type II secretion system protein GspF" evidence="8">
    <location>
        <begin position="189"/>
        <end position="314"/>
    </location>
</feature>
<dbReference type="PANTHER" id="PTHR35007:SF1">
    <property type="entry name" value="PILUS ASSEMBLY PROTEIN"/>
    <property type="match status" value="1"/>
</dbReference>
<feature type="transmembrane region" description="Helical" evidence="7">
    <location>
        <begin position="153"/>
        <end position="171"/>
    </location>
</feature>
<evidence type="ECO:0000256" key="1">
    <source>
        <dbReference type="ARBA" id="ARBA00004651"/>
    </source>
</evidence>
<gene>
    <name evidence="9" type="ORF">Q31b_01720</name>
</gene>
<dbReference type="InterPro" id="IPR018076">
    <property type="entry name" value="T2SS_GspF_dom"/>
</dbReference>
<comment type="subcellular location">
    <subcellularLocation>
        <location evidence="1">Cell membrane</location>
        <topology evidence="1">Multi-pass membrane protein</topology>
    </subcellularLocation>
</comment>
<evidence type="ECO:0000256" key="6">
    <source>
        <dbReference type="SAM" id="MobiDB-lite"/>
    </source>
</evidence>
<protein>
    <submittedName>
        <fullName evidence="9">Bacterial type II secretion system protein F domain protein</fullName>
    </submittedName>
</protein>
<dbReference type="InterPro" id="IPR042094">
    <property type="entry name" value="T2SS_GspF_sf"/>
</dbReference>
<keyword evidence="10" id="KW-1185">Reference proteome</keyword>
<keyword evidence="3 7" id="KW-0812">Transmembrane</keyword>
<evidence type="ECO:0000256" key="7">
    <source>
        <dbReference type="SAM" id="Phobius"/>
    </source>
</evidence>
<keyword evidence="2" id="KW-1003">Cell membrane</keyword>
<keyword evidence="4 7" id="KW-1133">Transmembrane helix</keyword>
<evidence type="ECO:0000256" key="3">
    <source>
        <dbReference type="ARBA" id="ARBA00022692"/>
    </source>
</evidence>
<feature type="transmembrane region" description="Helical" evidence="7">
    <location>
        <begin position="299"/>
        <end position="317"/>
    </location>
</feature>
<dbReference type="GO" id="GO:0005886">
    <property type="term" value="C:plasma membrane"/>
    <property type="evidence" value="ECO:0007669"/>
    <property type="project" value="UniProtKB-SubCell"/>
</dbReference>
<dbReference type="Proteomes" id="UP000315471">
    <property type="component" value="Unassembled WGS sequence"/>
</dbReference>
<comment type="caution">
    <text evidence="9">The sequence shown here is derived from an EMBL/GenBank/DDBJ whole genome shotgun (WGS) entry which is preliminary data.</text>
</comment>
<evidence type="ECO:0000256" key="2">
    <source>
        <dbReference type="ARBA" id="ARBA00022475"/>
    </source>
</evidence>
<keyword evidence="5 7" id="KW-0472">Membrane</keyword>
<dbReference type="Gene3D" id="1.20.81.30">
    <property type="entry name" value="Type II secretion system (T2SS), domain F"/>
    <property type="match status" value="1"/>
</dbReference>